<dbReference type="Proteomes" id="UP000264036">
    <property type="component" value="Unassembled WGS sequence"/>
</dbReference>
<dbReference type="AlphaFoldDB" id="A0A356LGE7"/>
<comment type="caution">
    <text evidence="2">The sequence shown here is derived from an EMBL/GenBank/DDBJ whole genome shotgun (WGS) entry which is preliminary data.</text>
</comment>
<name>A0A356LGE7_9BURK</name>
<accession>A0A356LGE7</accession>
<organism evidence="2 3">
    <name type="scientific">Advenella kashmirensis</name>
    <dbReference type="NCBI Taxonomy" id="310575"/>
    <lineage>
        <taxon>Bacteria</taxon>
        <taxon>Pseudomonadati</taxon>
        <taxon>Pseudomonadota</taxon>
        <taxon>Betaproteobacteria</taxon>
        <taxon>Burkholderiales</taxon>
        <taxon>Alcaligenaceae</taxon>
    </lineage>
</organism>
<dbReference type="Pfam" id="PF03479">
    <property type="entry name" value="PCC"/>
    <property type="match status" value="1"/>
</dbReference>
<evidence type="ECO:0000313" key="2">
    <source>
        <dbReference type="EMBL" id="HBP30093.1"/>
    </source>
</evidence>
<dbReference type="InterPro" id="IPR005175">
    <property type="entry name" value="PPC_dom"/>
</dbReference>
<evidence type="ECO:0000259" key="1">
    <source>
        <dbReference type="Pfam" id="PF03479"/>
    </source>
</evidence>
<protein>
    <recommendedName>
        <fullName evidence="1">PPC domain-containing protein</fullName>
    </recommendedName>
</protein>
<feature type="domain" description="PPC" evidence="1">
    <location>
        <begin position="81"/>
        <end position="196"/>
    </location>
</feature>
<evidence type="ECO:0000313" key="3">
    <source>
        <dbReference type="Proteomes" id="UP000264036"/>
    </source>
</evidence>
<dbReference type="SUPFAM" id="SSF117856">
    <property type="entry name" value="AF0104/ALDC/Ptd012-like"/>
    <property type="match status" value="1"/>
</dbReference>
<gene>
    <name evidence="2" type="ORF">DD666_11830</name>
</gene>
<sequence length="198" mass="22413">MHRGADRDTHLCDGDKRDRICRQTGRHFRYVCISSAIGRAYWWHCRSCCGVCCARALKFGPERQRNRRMESSIRHCRVGRVVNARFFCNDDLITGMEDICREHEIAQGVIKGGLGSLFKSSLEIMTDEGVLRSINVEGFAVEILSMNGHVRRDREGKTEVELYGIVANNAGQVFAGRFIKGGSPVCITIEVMVQEWLD</sequence>
<proteinExistence type="predicted"/>
<dbReference type="Gene3D" id="3.30.1330.80">
    <property type="entry name" value="Hypothetical protein, similar to alpha- acetolactate decarboxylase, domain 2"/>
    <property type="match status" value="1"/>
</dbReference>
<reference evidence="2 3" key="1">
    <citation type="journal article" date="2018" name="Nat. Biotechnol.">
        <title>A standardized bacterial taxonomy based on genome phylogeny substantially revises the tree of life.</title>
        <authorList>
            <person name="Parks D.H."/>
            <person name="Chuvochina M."/>
            <person name="Waite D.W."/>
            <person name="Rinke C."/>
            <person name="Skarshewski A."/>
            <person name="Chaumeil P.A."/>
            <person name="Hugenholtz P."/>
        </authorList>
    </citation>
    <scope>NUCLEOTIDE SEQUENCE [LARGE SCALE GENOMIC DNA]</scope>
    <source>
        <strain evidence="2">UBA10707</strain>
    </source>
</reference>
<dbReference type="EMBL" id="DOEK01000029">
    <property type="protein sequence ID" value="HBP30093.1"/>
    <property type="molecule type" value="Genomic_DNA"/>
</dbReference>